<dbReference type="Pfam" id="PF20094">
    <property type="entry name" value="GWxTD_dom"/>
    <property type="match status" value="1"/>
</dbReference>
<feature type="region of interest" description="Disordered" evidence="1">
    <location>
        <begin position="25"/>
        <end position="51"/>
    </location>
</feature>
<gene>
    <name evidence="3" type="ORF">IRI77_05095</name>
</gene>
<feature type="domain" description="GWxTD" evidence="2">
    <location>
        <begin position="66"/>
        <end position="157"/>
    </location>
</feature>
<evidence type="ECO:0000313" key="4">
    <source>
        <dbReference type="Proteomes" id="UP000593892"/>
    </source>
</evidence>
<dbReference type="NCBIfam" id="TIGR04514">
    <property type="entry name" value="GWxTD_dom"/>
    <property type="match status" value="1"/>
</dbReference>
<dbReference type="EMBL" id="CP063849">
    <property type="protein sequence ID" value="QOY89335.1"/>
    <property type="molecule type" value="Genomic_DNA"/>
</dbReference>
<name>A0A7S7SMS1_PALFE</name>
<evidence type="ECO:0000313" key="3">
    <source>
        <dbReference type="EMBL" id="QOY89335.1"/>
    </source>
</evidence>
<feature type="compositionally biased region" description="Basic and acidic residues" evidence="1">
    <location>
        <begin position="28"/>
        <end position="51"/>
    </location>
</feature>
<accession>A0A7S7SMS1</accession>
<proteinExistence type="predicted"/>
<organism evidence="3 4">
    <name type="scientific">Paludibaculum fermentans</name>
    <dbReference type="NCBI Taxonomy" id="1473598"/>
    <lineage>
        <taxon>Bacteria</taxon>
        <taxon>Pseudomonadati</taxon>
        <taxon>Acidobacteriota</taxon>
        <taxon>Terriglobia</taxon>
        <taxon>Bryobacterales</taxon>
        <taxon>Bryobacteraceae</taxon>
        <taxon>Paludibaculum</taxon>
    </lineage>
</organism>
<reference evidence="3 4" key="1">
    <citation type="submission" date="2020-10" db="EMBL/GenBank/DDBJ databases">
        <title>Complete genome sequence of Paludibaculum fermentans P105T, a facultatively anaerobic acidobacterium capable of dissimilatory Fe(III) reduction.</title>
        <authorList>
            <person name="Dedysh S.N."/>
            <person name="Beletsky A.V."/>
            <person name="Kulichevskaya I.S."/>
            <person name="Mardanov A.V."/>
            <person name="Ravin N.V."/>
        </authorList>
    </citation>
    <scope>NUCLEOTIDE SEQUENCE [LARGE SCALE GENOMIC DNA]</scope>
    <source>
        <strain evidence="3 4">P105</strain>
    </source>
</reference>
<dbReference type="Proteomes" id="UP000593892">
    <property type="component" value="Chromosome"/>
</dbReference>
<feature type="compositionally biased region" description="Basic and acidic residues" evidence="1">
    <location>
        <begin position="238"/>
        <end position="247"/>
    </location>
</feature>
<evidence type="ECO:0000259" key="2">
    <source>
        <dbReference type="Pfam" id="PF20094"/>
    </source>
</evidence>
<keyword evidence="4" id="KW-1185">Reference proteome</keyword>
<dbReference type="RefSeq" id="WP_194450997.1">
    <property type="nucleotide sequence ID" value="NZ_CP063849.1"/>
</dbReference>
<sequence>MTSKELVSVFLTGTLMICPTMPLAAQKKKQDSAARETVAKPQTEKEKRKAEEKLKKELMTPYRKWLNEDVIYIITDEEKKAFSRLATDEEREQFIEQFWLRRDPTPDSQENEYKEEHYRRIAYANERYASGIPGWKTDRGQIYITFGPPDEIESHPSGGTYERPYEEGGGTTSTYPFEKWRYRYLANVGSGTDINIEFVDKTMTGEYRMTMDPSEKDALLMVPGAGLTMMEQMGMSSKNDRFNRTDGTRLGTGNTPQSARMNQFERLQQFADLQKAPKVKFTDLEAQVNSRIMFNLLPMQARADFFPTTSTTVMTNITLQFNRKDLQFKQNGPVSQGVVNIYARITSMARRVVNVFEDVVTVDIATDMLQEGSKGSSIYQKSVPLAPGKYRLNVVAKDVVGGNMNNYEMSLDVPRMDDDKLFASSLILADVLEKVPTRSIGTGQFVIGSSKVRPRMGDNFKNSEKMGIYVKLYNFQPDEKTNKPSGTVEYEIVKTSDNSKVLEFTEDVTQIEGSASQMTIEKMLPLGNLNLAPGQYTIRLKVTDKLKNQSLTQSAQFSIT</sequence>
<dbReference type="AlphaFoldDB" id="A0A7S7SMS1"/>
<dbReference type="KEGG" id="pfer:IRI77_05095"/>
<dbReference type="InterPro" id="IPR030959">
    <property type="entry name" value="GWxTD_dom"/>
</dbReference>
<feature type="region of interest" description="Disordered" evidence="1">
    <location>
        <begin position="148"/>
        <end position="172"/>
    </location>
</feature>
<feature type="region of interest" description="Disordered" evidence="1">
    <location>
        <begin position="237"/>
        <end position="257"/>
    </location>
</feature>
<evidence type="ECO:0000256" key="1">
    <source>
        <dbReference type="SAM" id="MobiDB-lite"/>
    </source>
</evidence>
<protein>
    <submittedName>
        <fullName evidence="3">GWxTD domain-containing protein</fullName>
    </submittedName>
</protein>